<evidence type="ECO:0000313" key="2">
    <source>
        <dbReference type="Proteomes" id="UP000597762"/>
    </source>
</evidence>
<reference evidence="1" key="1">
    <citation type="submission" date="2021-01" db="EMBL/GenBank/DDBJ databases">
        <authorList>
            <person name="Li R."/>
            <person name="Bekaert M."/>
        </authorList>
    </citation>
    <scope>NUCLEOTIDE SEQUENCE</scope>
    <source>
        <strain evidence="1">Farmed</strain>
    </source>
</reference>
<name>A0A812BKG2_ACAPH</name>
<organism evidence="1 2">
    <name type="scientific">Acanthosepion pharaonis</name>
    <name type="common">Pharaoh cuttlefish</name>
    <name type="synonym">Sepia pharaonis</name>
    <dbReference type="NCBI Taxonomy" id="158019"/>
    <lineage>
        <taxon>Eukaryota</taxon>
        <taxon>Metazoa</taxon>
        <taxon>Spiralia</taxon>
        <taxon>Lophotrochozoa</taxon>
        <taxon>Mollusca</taxon>
        <taxon>Cephalopoda</taxon>
        <taxon>Coleoidea</taxon>
        <taxon>Decapodiformes</taxon>
        <taxon>Sepiida</taxon>
        <taxon>Sepiina</taxon>
        <taxon>Sepiidae</taxon>
        <taxon>Acanthosepion</taxon>
    </lineage>
</organism>
<proteinExistence type="predicted"/>
<sequence>MHSSTKCEQRQLMYPSYLATSCTDLPSTRIKDPDMSKNTQLTTSRRECHLGASVKDQQASPDVMYQEIGETSGGKRTALMYPDCHREVLSSHADSEHGWDKGNTAHREEMSDQYSSHYSLAHTPWTNQDTYFHFLFRNQLSLRHSFFLFFFFHF</sequence>
<dbReference type="AlphaFoldDB" id="A0A812BKG2"/>
<gene>
    <name evidence="1" type="ORF">SPHA_17699</name>
</gene>
<evidence type="ECO:0000313" key="1">
    <source>
        <dbReference type="EMBL" id="CAE1230406.1"/>
    </source>
</evidence>
<dbReference type="Proteomes" id="UP000597762">
    <property type="component" value="Unassembled WGS sequence"/>
</dbReference>
<dbReference type="PROSITE" id="PS51257">
    <property type="entry name" value="PROKAR_LIPOPROTEIN"/>
    <property type="match status" value="1"/>
</dbReference>
<protein>
    <submittedName>
        <fullName evidence="1">Uncharacterized protein</fullName>
    </submittedName>
</protein>
<accession>A0A812BKG2</accession>
<keyword evidence="2" id="KW-1185">Reference proteome</keyword>
<dbReference type="EMBL" id="CAHIKZ030000633">
    <property type="protein sequence ID" value="CAE1230406.1"/>
    <property type="molecule type" value="Genomic_DNA"/>
</dbReference>
<comment type="caution">
    <text evidence="1">The sequence shown here is derived from an EMBL/GenBank/DDBJ whole genome shotgun (WGS) entry which is preliminary data.</text>
</comment>